<dbReference type="AlphaFoldDB" id="A0A2N0QU93"/>
<organism evidence="1 2">
    <name type="scientific">Rhizophagus irregularis</name>
    <dbReference type="NCBI Taxonomy" id="588596"/>
    <lineage>
        <taxon>Eukaryota</taxon>
        <taxon>Fungi</taxon>
        <taxon>Fungi incertae sedis</taxon>
        <taxon>Mucoromycota</taxon>
        <taxon>Glomeromycotina</taxon>
        <taxon>Glomeromycetes</taxon>
        <taxon>Glomerales</taxon>
        <taxon>Glomeraceae</taxon>
        <taxon>Rhizophagus</taxon>
    </lineage>
</organism>
<evidence type="ECO:0000313" key="2">
    <source>
        <dbReference type="Proteomes" id="UP000232688"/>
    </source>
</evidence>
<dbReference type="Proteomes" id="UP000232688">
    <property type="component" value="Unassembled WGS sequence"/>
</dbReference>
<gene>
    <name evidence="1" type="ORF">RhiirA1_477057</name>
</gene>
<comment type="caution">
    <text evidence="1">The sequence shown here is derived from an EMBL/GenBank/DDBJ whole genome shotgun (WGS) entry which is preliminary data.</text>
</comment>
<feature type="non-terminal residue" evidence="1">
    <location>
        <position position="58"/>
    </location>
</feature>
<sequence length="58" mass="6662">MENDAKILDVLYGTGTFLLELSIEYSLLGFTVIDKKKLFLLFLALFKPNNLNFNYADI</sequence>
<accession>A0A2N0QU93</accession>
<proteinExistence type="predicted"/>
<reference evidence="1 2" key="1">
    <citation type="submission" date="2017-10" db="EMBL/GenBank/DDBJ databases">
        <title>Extensive intraspecific genome diversity in a model arbuscular mycorrhizal fungus.</title>
        <authorList>
            <person name="Chen E.C.H."/>
            <person name="Morin E."/>
            <person name="Baudet D."/>
            <person name="Noel J."/>
            <person name="Ndikumana S."/>
            <person name="Charron P."/>
            <person name="St-Onge C."/>
            <person name="Giorgi J."/>
            <person name="Grigoriev I.V."/>
            <person name="Roux C."/>
            <person name="Martin F.M."/>
            <person name="Corradi N."/>
        </authorList>
    </citation>
    <scope>NUCLEOTIDE SEQUENCE [LARGE SCALE GENOMIC DNA]</scope>
    <source>
        <strain evidence="1 2">A1</strain>
    </source>
</reference>
<dbReference type="EMBL" id="LLXH01003151">
    <property type="protein sequence ID" value="PKC54580.1"/>
    <property type="molecule type" value="Genomic_DNA"/>
</dbReference>
<reference evidence="1 2" key="2">
    <citation type="submission" date="2017-10" db="EMBL/GenBank/DDBJ databases">
        <title>Genome analyses suggest a sexual origin of heterokaryosis in a supposedly ancient asexual fungus.</title>
        <authorList>
            <person name="Corradi N."/>
            <person name="Sedzielewska K."/>
            <person name="Noel J."/>
            <person name="Charron P."/>
            <person name="Farinelli L."/>
            <person name="Marton T."/>
            <person name="Kruger M."/>
            <person name="Pelin A."/>
            <person name="Brachmann A."/>
            <person name="Corradi N."/>
        </authorList>
    </citation>
    <scope>NUCLEOTIDE SEQUENCE [LARGE SCALE GENOMIC DNA]</scope>
    <source>
        <strain evidence="1 2">A1</strain>
    </source>
</reference>
<evidence type="ECO:0000313" key="1">
    <source>
        <dbReference type="EMBL" id="PKC54580.1"/>
    </source>
</evidence>
<dbReference type="VEuPathDB" id="FungiDB:RhiirA1_477057"/>
<name>A0A2N0QU93_9GLOM</name>
<protein>
    <submittedName>
        <fullName evidence="1">Uncharacterized protein</fullName>
    </submittedName>
</protein>